<sequence length="521" mass="56898">MVHRAAANDILMAAPHVTFYEGHVINKYQAVGGGSNSIYLLGASNDTKMHAQSLYSLLPLSFDLYASSSSRYKYRTLMDILDILMGISGLSFSVPTISSGSQISSTQSESQPSSSFSSHQLVSSSMHSSSKSQSSSSSNQHYSSFSSSSSSVTHSSSKSKNSSKCRRSSSSNQHSSSSSITDSSSKSNHSSMSRRASSSNQRSSSVTNNSPSSKSKKSSKSRRSSSSTHRPSSSASKPPRPTKQGSPHSSSKKEEDTTGNRKKQIKIPAHLHEHRLLTLTAAGTLFTCDGCKEQGCGLSYRCEKEDCSSYVLHRECAKAVLKSKEPVSHPFFEGIKFKFLEEPTGRPWICSACRMDVKGFVYHHREPSKDLYNTGYGLHPYCFKLKESISHEEEESGEKITIKLQRDVPKTCDQCNRHKVKGDTRVGGWSYVTSDGKDCYHVSCFKKLILETLQKVNFSVDGKKVKVASKSNSSSIELKTVLEKLVTKIATTVLKLLFSLIIGGGHPIALLPAVVEPLFSS</sequence>
<reference evidence="2 3" key="1">
    <citation type="journal article" date="2023" name="Plants (Basel)">
        <title>Bridging the Gap: Combining Genomics and Transcriptomics Approaches to Understand Stylosanthes scabra, an Orphan Legume from the Brazilian Caatinga.</title>
        <authorList>
            <person name="Ferreira-Neto J.R.C."/>
            <person name="da Silva M.D."/>
            <person name="Binneck E."/>
            <person name="de Melo N.F."/>
            <person name="da Silva R.H."/>
            <person name="de Melo A.L.T.M."/>
            <person name="Pandolfi V."/>
            <person name="Bustamante F.O."/>
            <person name="Brasileiro-Vidal A.C."/>
            <person name="Benko-Iseppon A.M."/>
        </authorList>
    </citation>
    <scope>NUCLEOTIDE SEQUENCE [LARGE SCALE GENOMIC DNA]</scope>
    <source>
        <tissue evidence="2">Leaves</tissue>
    </source>
</reference>
<feature type="compositionally biased region" description="Low complexity" evidence="1">
    <location>
        <begin position="101"/>
        <end position="160"/>
    </location>
</feature>
<dbReference type="Proteomes" id="UP001341840">
    <property type="component" value="Unassembled WGS sequence"/>
</dbReference>
<keyword evidence="3" id="KW-1185">Reference proteome</keyword>
<feature type="compositionally biased region" description="Basic residues" evidence="1">
    <location>
        <begin position="214"/>
        <end position="223"/>
    </location>
</feature>
<gene>
    <name evidence="2" type="ORF">PIB30_002835</name>
</gene>
<dbReference type="EMBL" id="JASCZI010090626">
    <property type="protein sequence ID" value="MED6143013.1"/>
    <property type="molecule type" value="Genomic_DNA"/>
</dbReference>
<dbReference type="PANTHER" id="PTHR46477:SF15">
    <property type="entry name" value="CYSTEINE_HISTIDINE-RICH C1 DOMAIN PROTEIN"/>
    <property type="match status" value="1"/>
</dbReference>
<dbReference type="PANTHER" id="PTHR46477">
    <property type="entry name" value="CYSTEINE/HISTIDINE-RICH C1 DOMAIN FAMILY PROTEIN"/>
    <property type="match status" value="1"/>
</dbReference>
<dbReference type="SUPFAM" id="SSF57889">
    <property type="entry name" value="Cysteine-rich domain"/>
    <property type="match status" value="1"/>
</dbReference>
<protein>
    <recommendedName>
        <fullName evidence="4">DC1 domain-containing protein</fullName>
    </recommendedName>
</protein>
<accession>A0ABU6T4W9</accession>
<name>A0ABU6T4W9_9FABA</name>
<evidence type="ECO:0000313" key="2">
    <source>
        <dbReference type="EMBL" id="MED6143013.1"/>
    </source>
</evidence>
<dbReference type="InterPro" id="IPR046349">
    <property type="entry name" value="C1-like_sf"/>
</dbReference>
<feature type="compositionally biased region" description="Low complexity" evidence="1">
    <location>
        <begin position="168"/>
        <end position="213"/>
    </location>
</feature>
<feature type="region of interest" description="Disordered" evidence="1">
    <location>
        <begin position="101"/>
        <end position="266"/>
    </location>
</feature>
<feature type="compositionally biased region" description="Low complexity" evidence="1">
    <location>
        <begin position="224"/>
        <end position="237"/>
    </location>
</feature>
<evidence type="ECO:0008006" key="4">
    <source>
        <dbReference type="Google" id="ProtNLM"/>
    </source>
</evidence>
<evidence type="ECO:0000313" key="3">
    <source>
        <dbReference type="Proteomes" id="UP001341840"/>
    </source>
</evidence>
<proteinExistence type="predicted"/>
<evidence type="ECO:0000256" key="1">
    <source>
        <dbReference type="SAM" id="MobiDB-lite"/>
    </source>
</evidence>
<comment type="caution">
    <text evidence="2">The sequence shown here is derived from an EMBL/GenBank/DDBJ whole genome shotgun (WGS) entry which is preliminary data.</text>
</comment>
<organism evidence="2 3">
    <name type="scientific">Stylosanthes scabra</name>
    <dbReference type="NCBI Taxonomy" id="79078"/>
    <lineage>
        <taxon>Eukaryota</taxon>
        <taxon>Viridiplantae</taxon>
        <taxon>Streptophyta</taxon>
        <taxon>Embryophyta</taxon>
        <taxon>Tracheophyta</taxon>
        <taxon>Spermatophyta</taxon>
        <taxon>Magnoliopsida</taxon>
        <taxon>eudicotyledons</taxon>
        <taxon>Gunneridae</taxon>
        <taxon>Pentapetalae</taxon>
        <taxon>rosids</taxon>
        <taxon>fabids</taxon>
        <taxon>Fabales</taxon>
        <taxon>Fabaceae</taxon>
        <taxon>Papilionoideae</taxon>
        <taxon>50 kb inversion clade</taxon>
        <taxon>dalbergioids sensu lato</taxon>
        <taxon>Dalbergieae</taxon>
        <taxon>Pterocarpus clade</taxon>
        <taxon>Stylosanthes</taxon>
    </lineage>
</organism>